<feature type="compositionally biased region" description="Low complexity" evidence="1">
    <location>
        <begin position="134"/>
        <end position="143"/>
    </location>
</feature>
<evidence type="ECO:0000313" key="3">
    <source>
        <dbReference type="Proteomes" id="UP000887116"/>
    </source>
</evidence>
<protein>
    <recommendedName>
        <fullName evidence="4">Histone H1</fullName>
    </recommendedName>
</protein>
<gene>
    <name evidence="2" type="primary">AVEN_173957_1</name>
    <name evidence="2" type="ORF">TNCT_253791</name>
</gene>
<dbReference type="AlphaFoldDB" id="A0A8X6JBQ3"/>
<evidence type="ECO:0000256" key="1">
    <source>
        <dbReference type="SAM" id="MobiDB-lite"/>
    </source>
</evidence>
<evidence type="ECO:0008006" key="4">
    <source>
        <dbReference type="Google" id="ProtNLM"/>
    </source>
</evidence>
<keyword evidence="3" id="KW-1185">Reference proteome</keyword>
<comment type="caution">
    <text evidence="2">The sequence shown here is derived from an EMBL/GenBank/DDBJ whole genome shotgun (WGS) entry which is preliminary data.</text>
</comment>
<proteinExistence type="predicted"/>
<dbReference type="EMBL" id="BMAO01035006">
    <property type="protein sequence ID" value="GFR00531.1"/>
    <property type="molecule type" value="Genomic_DNA"/>
</dbReference>
<accession>A0A8X6JBQ3</accession>
<organism evidence="2 3">
    <name type="scientific">Trichonephila clavata</name>
    <name type="common">Joro spider</name>
    <name type="synonym">Nephila clavata</name>
    <dbReference type="NCBI Taxonomy" id="2740835"/>
    <lineage>
        <taxon>Eukaryota</taxon>
        <taxon>Metazoa</taxon>
        <taxon>Ecdysozoa</taxon>
        <taxon>Arthropoda</taxon>
        <taxon>Chelicerata</taxon>
        <taxon>Arachnida</taxon>
        <taxon>Araneae</taxon>
        <taxon>Araneomorphae</taxon>
        <taxon>Entelegynae</taxon>
        <taxon>Araneoidea</taxon>
        <taxon>Nephilidae</taxon>
        <taxon>Trichonephila</taxon>
    </lineage>
</organism>
<sequence>MKDTAVVKDKKTKQAPERSQIRRWILKSVAETTPKTAITLHSIKKFLDSKQNGISSNPETKLILKKLLESGNLIKIDGKFASAGKPAQIEKQQATVKSKKGNEMKNLTKIKRGRKPKDITEKEMKTDGKEAEVEVANEVAPVEQETEKN</sequence>
<evidence type="ECO:0000313" key="2">
    <source>
        <dbReference type="EMBL" id="GFR00531.1"/>
    </source>
</evidence>
<name>A0A8X6JBQ3_TRICU</name>
<dbReference type="Proteomes" id="UP000887116">
    <property type="component" value="Unassembled WGS sequence"/>
</dbReference>
<dbReference type="OrthoDB" id="6432989at2759"/>
<feature type="region of interest" description="Disordered" evidence="1">
    <location>
        <begin position="112"/>
        <end position="149"/>
    </location>
</feature>
<reference evidence="2" key="1">
    <citation type="submission" date="2020-07" db="EMBL/GenBank/DDBJ databases">
        <title>Multicomponent nature underlies the extraordinary mechanical properties of spider dragline silk.</title>
        <authorList>
            <person name="Kono N."/>
            <person name="Nakamura H."/>
            <person name="Mori M."/>
            <person name="Yoshida Y."/>
            <person name="Ohtoshi R."/>
            <person name="Malay A.D."/>
            <person name="Moran D.A.P."/>
            <person name="Tomita M."/>
            <person name="Numata K."/>
            <person name="Arakawa K."/>
        </authorList>
    </citation>
    <scope>NUCLEOTIDE SEQUENCE</scope>
</reference>
<feature type="compositionally biased region" description="Basic and acidic residues" evidence="1">
    <location>
        <begin position="116"/>
        <end position="132"/>
    </location>
</feature>